<name>A0A518CV40_9BACT</name>
<dbReference type="Proteomes" id="UP000319342">
    <property type="component" value="Chromosome"/>
</dbReference>
<accession>A0A518CV40</accession>
<dbReference type="AlphaFoldDB" id="A0A518CV40"/>
<evidence type="ECO:0008006" key="3">
    <source>
        <dbReference type="Google" id="ProtNLM"/>
    </source>
</evidence>
<sequence length="221" mass="22505">MRQRTQTPCTATSSGAVRLLATTLAITGLATLGAGLARGPGGASPKDTLSAPAPPLDIAAVVADSPTWMPLTPVVPTNVATTLAGPGSGPTTVRAVSCRLETQDEAVRLGRLAARDPAAYRGLESGAPQAHQALVLTTNEATRWTPPGPGRPPADVVTIDGVSWRPAGRSETLVMVADADGVWTYAEVGPAGDVRSSGRTDSCLSCHEGAPFGELFGAAFR</sequence>
<keyword evidence="2" id="KW-1185">Reference proteome</keyword>
<organism evidence="1 2">
    <name type="scientific">Rohdeia mirabilis</name>
    <dbReference type="NCBI Taxonomy" id="2528008"/>
    <lineage>
        <taxon>Bacteria</taxon>
        <taxon>Pseudomonadati</taxon>
        <taxon>Planctomycetota</taxon>
        <taxon>Planctomycetia</taxon>
        <taxon>Planctomycetia incertae sedis</taxon>
        <taxon>Rohdeia</taxon>
    </lineage>
</organism>
<dbReference type="EMBL" id="CP036290">
    <property type="protein sequence ID" value="QDU83099.1"/>
    <property type="molecule type" value="Genomic_DNA"/>
</dbReference>
<reference evidence="1 2" key="1">
    <citation type="submission" date="2019-02" db="EMBL/GenBank/DDBJ databases">
        <title>Deep-cultivation of Planctomycetes and their phenomic and genomic characterization uncovers novel biology.</title>
        <authorList>
            <person name="Wiegand S."/>
            <person name="Jogler M."/>
            <person name="Boedeker C."/>
            <person name="Pinto D."/>
            <person name="Vollmers J."/>
            <person name="Rivas-Marin E."/>
            <person name="Kohn T."/>
            <person name="Peeters S.H."/>
            <person name="Heuer A."/>
            <person name="Rast P."/>
            <person name="Oberbeckmann S."/>
            <person name="Bunk B."/>
            <person name="Jeske O."/>
            <person name="Meyerdierks A."/>
            <person name="Storesund J.E."/>
            <person name="Kallscheuer N."/>
            <person name="Luecker S."/>
            <person name="Lage O.M."/>
            <person name="Pohl T."/>
            <person name="Merkel B.J."/>
            <person name="Hornburger P."/>
            <person name="Mueller R.-W."/>
            <person name="Bruemmer F."/>
            <person name="Labrenz M."/>
            <person name="Spormann A.M."/>
            <person name="Op den Camp H."/>
            <person name="Overmann J."/>
            <person name="Amann R."/>
            <person name="Jetten M.S.M."/>
            <person name="Mascher T."/>
            <person name="Medema M.H."/>
            <person name="Devos D.P."/>
            <person name="Kaster A.-K."/>
            <person name="Ovreas L."/>
            <person name="Rohde M."/>
            <person name="Galperin M.Y."/>
            <person name="Jogler C."/>
        </authorList>
    </citation>
    <scope>NUCLEOTIDE SEQUENCE [LARGE SCALE GENOMIC DNA]</scope>
    <source>
        <strain evidence="1 2">Pla163</strain>
    </source>
</reference>
<evidence type="ECO:0000313" key="2">
    <source>
        <dbReference type="Proteomes" id="UP000319342"/>
    </source>
</evidence>
<protein>
    <recommendedName>
        <fullName evidence="3">Cytochrome P460 domain-containing protein</fullName>
    </recommendedName>
</protein>
<proteinExistence type="predicted"/>
<dbReference type="RefSeq" id="WP_145182201.1">
    <property type="nucleotide sequence ID" value="NZ_CP036290.1"/>
</dbReference>
<gene>
    <name evidence="1" type="ORF">Pla163_01950</name>
</gene>
<evidence type="ECO:0000313" key="1">
    <source>
        <dbReference type="EMBL" id="QDU83099.1"/>
    </source>
</evidence>